<dbReference type="InterPro" id="IPR014015">
    <property type="entry name" value="Helicase_SF3_DNA-vir"/>
</dbReference>
<feature type="domain" description="SF3 helicase" evidence="4">
    <location>
        <begin position="469"/>
        <end position="629"/>
    </location>
</feature>
<dbReference type="NCBIfam" id="TIGR01613">
    <property type="entry name" value="primase_Cterm"/>
    <property type="match status" value="1"/>
</dbReference>
<dbReference type="Pfam" id="PF08706">
    <property type="entry name" value="D5_N"/>
    <property type="match status" value="1"/>
</dbReference>
<dbReference type="Pfam" id="PF19263">
    <property type="entry name" value="DUF5906"/>
    <property type="match status" value="1"/>
</dbReference>
<dbReference type="PROSITE" id="PS51206">
    <property type="entry name" value="SF3_HELICASE_1"/>
    <property type="match status" value="1"/>
</dbReference>
<keyword evidence="3" id="KW-0067">ATP-binding</keyword>
<dbReference type="AlphaFoldDB" id="A0A212LY36"/>
<evidence type="ECO:0000256" key="1">
    <source>
        <dbReference type="ARBA" id="ARBA00022741"/>
    </source>
</evidence>
<dbReference type="GO" id="GO:0016787">
    <property type="term" value="F:hydrolase activity"/>
    <property type="evidence" value="ECO:0007669"/>
    <property type="project" value="UniProtKB-KW"/>
</dbReference>
<dbReference type="InterPro" id="IPR006500">
    <property type="entry name" value="Helicase_put_C_phage/plasmid"/>
</dbReference>
<evidence type="ECO:0000313" key="5">
    <source>
        <dbReference type="EMBL" id="SCM82442.1"/>
    </source>
</evidence>
<dbReference type="PANTHER" id="PTHR35372">
    <property type="entry name" value="ATP BINDING PROTEIN-RELATED"/>
    <property type="match status" value="1"/>
</dbReference>
<dbReference type="InterPro" id="IPR054468">
    <property type="entry name" value="NrSPol-like_HBD"/>
</dbReference>
<reference evidence="5" key="1">
    <citation type="submission" date="2016-08" db="EMBL/GenBank/DDBJ databases">
        <authorList>
            <person name="Seilhamer J.J."/>
        </authorList>
    </citation>
    <scope>NUCLEOTIDE SEQUENCE</scope>
    <source>
        <strain evidence="5">86</strain>
    </source>
</reference>
<dbReference type="Gene3D" id="3.40.50.300">
    <property type="entry name" value="P-loop containing nucleotide triphosphate hydrolases"/>
    <property type="match status" value="1"/>
</dbReference>
<dbReference type="EMBL" id="FMJE01000005">
    <property type="protein sequence ID" value="SCM82442.1"/>
    <property type="molecule type" value="Genomic_DNA"/>
</dbReference>
<dbReference type="InterPro" id="IPR014818">
    <property type="entry name" value="Phage/plasmid_primase_P4_C"/>
</dbReference>
<proteinExistence type="predicted"/>
<accession>A0A212LY36</accession>
<dbReference type="SMART" id="SM00885">
    <property type="entry name" value="D5_N"/>
    <property type="match status" value="1"/>
</dbReference>
<dbReference type="GO" id="GO:0005524">
    <property type="term" value="F:ATP binding"/>
    <property type="evidence" value="ECO:0007669"/>
    <property type="project" value="UniProtKB-KW"/>
</dbReference>
<keyword evidence="2" id="KW-0378">Hydrolase</keyword>
<evidence type="ECO:0000259" key="4">
    <source>
        <dbReference type="PROSITE" id="PS51206"/>
    </source>
</evidence>
<dbReference type="RefSeq" id="WP_288185116.1">
    <property type="nucleotide sequence ID" value="NZ_LT608335.1"/>
</dbReference>
<gene>
    <name evidence="5" type="ORF">KL86SPO_50213</name>
</gene>
<dbReference type="InterPro" id="IPR045455">
    <property type="entry name" value="NrS-1_pol-like_helicase"/>
</dbReference>
<evidence type="ECO:0000256" key="2">
    <source>
        <dbReference type="ARBA" id="ARBA00022801"/>
    </source>
</evidence>
<protein>
    <recommendedName>
        <fullName evidence="4">SF3 helicase domain-containing protein</fullName>
    </recommendedName>
</protein>
<organism evidence="5">
    <name type="scientific">uncultured Sporomusa sp</name>
    <dbReference type="NCBI Taxonomy" id="307249"/>
    <lineage>
        <taxon>Bacteria</taxon>
        <taxon>Bacillati</taxon>
        <taxon>Bacillota</taxon>
        <taxon>Negativicutes</taxon>
        <taxon>Selenomonadales</taxon>
        <taxon>Sporomusaceae</taxon>
        <taxon>Sporomusa</taxon>
        <taxon>environmental samples</taxon>
    </lineage>
</organism>
<evidence type="ECO:0000256" key="3">
    <source>
        <dbReference type="ARBA" id="ARBA00022840"/>
    </source>
</evidence>
<dbReference type="InterPro" id="IPR027417">
    <property type="entry name" value="P-loop_NTPase"/>
</dbReference>
<name>A0A212LY36_9FIRM</name>
<dbReference type="InterPro" id="IPR051620">
    <property type="entry name" value="ORF904-like_C"/>
</dbReference>
<dbReference type="PANTHER" id="PTHR35372:SF2">
    <property type="entry name" value="SF3 HELICASE DOMAIN-CONTAINING PROTEIN"/>
    <property type="match status" value="1"/>
</dbReference>
<keyword evidence="1" id="KW-0547">Nucleotide-binding</keyword>
<sequence length="752" mass="85341">MFQKIPKELQSISQWAIYQKSNKIPCNPYTGKYADCNNPKTYSDFETAITALQKFKYDGLSFCFTKDDSFVGIDLDHCRDAETGELTEQAQYIVQKLNSYTEISVSGTGLHIFCKGLLPKGGRRKGCLEMYSEGKFFAMTGIKLDGLPDTVNERTIEIADVHKEYIGTPETIPPPAQRIEAAQNDLSDSEILEKALQNPKFARLWAGQHDGDHSAGDLALCNYLAFWCGCDAARMDSLFRQSALMRSKWDKRHGRNTYGVMTIQKAIRNCRDIYMPPNKKRQQRQKTEQKAGDIIQQTKNERKFFKYTDLGNAERLIYQNAGNVRYCAELKTFFVWTGKYWRRDTDGEVLRLAIQTVRSMYADAEYAADAKALCDWAKQSESAARLESMTKIAKSLPGVPVAISELDQQKYLLNCQNGTIDLKTGKLNSHRKGDLITHLLPFNYKNYNAETDCKQWVKFLCEITNGDIELMNYLWRLAGLCLSGDTSEHVLNIFYGSKGRNGKGTFLGVVEKIMGDLAIVLPFSTFETKQGQSIPNDIARMSGKRLVVAQESNEGKRLDEALVKTLTGGDRLTGRFLGCEFFDFWPTHKIIMSTNHKPIIRETSNAIWARLRLVPFEVSFEGREDRKLDQKLNAELSEILSWAVAGFAEWQRVGLSCPQKITDACKEYRSDEDIVQTFIDDCCYVNDNCKVSAKELYEVFTGWCSTNGERAIGKKVFNSRIRDRGYEEITGAARMMFFKGIGLADLKNRAIS</sequence>
<dbReference type="Pfam" id="PF22763">
    <property type="entry name" value="NrS1-1_pol-like_HBD"/>
    <property type="match status" value="1"/>
</dbReference>